<dbReference type="EMBL" id="FOKU01000007">
    <property type="protein sequence ID" value="SFC22577.1"/>
    <property type="molecule type" value="Genomic_DNA"/>
</dbReference>
<proteinExistence type="predicted"/>
<evidence type="ECO:0000313" key="1">
    <source>
        <dbReference type="EMBL" id="SFC22577.1"/>
    </source>
</evidence>
<accession>A0A1M6UXW1</accession>
<reference evidence="2 3" key="1">
    <citation type="submission" date="2016-11" db="EMBL/GenBank/DDBJ databases">
        <authorList>
            <person name="Varghese N."/>
            <person name="Submissions S."/>
        </authorList>
    </citation>
    <scope>NUCLEOTIDE SEQUENCE [LARGE SCALE GENOMIC DNA]</scope>
    <source>
        <strain evidence="2 3">CGMCC 1.12174</strain>
        <strain evidence="1 4">DSM 26351</strain>
    </source>
</reference>
<evidence type="ECO:0000313" key="2">
    <source>
        <dbReference type="EMBL" id="SHK73886.1"/>
    </source>
</evidence>
<accession>A0A3A1NXF9</accession>
<organism evidence="2 3">
    <name type="scientific">Flagellimonas taeanensis</name>
    <dbReference type="NCBI Taxonomy" id="1005926"/>
    <lineage>
        <taxon>Bacteria</taxon>
        <taxon>Pseudomonadati</taxon>
        <taxon>Bacteroidota</taxon>
        <taxon>Flavobacteriia</taxon>
        <taxon>Flavobacteriales</taxon>
        <taxon>Flavobacteriaceae</taxon>
        <taxon>Flagellimonas</taxon>
    </lineage>
</organism>
<dbReference type="RefSeq" id="WP_072879026.1">
    <property type="nucleotide sequence ID" value="NZ_FOKU01000007.1"/>
</dbReference>
<keyword evidence="4" id="KW-1185">Reference proteome</keyword>
<evidence type="ECO:0008006" key="5">
    <source>
        <dbReference type="Google" id="ProtNLM"/>
    </source>
</evidence>
<gene>
    <name evidence="1" type="ORF">SAMN04487891_107191</name>
    <name evidence="2" type="ORF">SAMN05216293_1814</name>
</gene>
<evidence type="ECO:0000313" key="3">
    <source>
        <dbReference type="Proteomes" id="UP000184031"/>
    </source>
</evidence>
<dbReference type="AlphaFoldDB" id="A0A1M6UXW1"/>
<dbReference type="Proteomes" id="UP000198940">
    <property type="component" value="Unassembled WGS sequence"/>
</dbReference>
<dbReference type="PROSITE" id="PS51257">
    <property type="entry name" value="PROKAR_LIPOPROTEIN"/>
    <property type="match status" value="1"/>
</dbReference>
<name>A0A1M6UXW1_9FLAO</name>
<comment type="caution">
    <text evidence="2">The sequence shown here is derived from an EMBL/GenBank/DDBJ whole genome shotgun (WGS) entry which is preliminary data.</text>
</comment>
<dbReference type="Proteomes" id="UP000184031">
    <property type="component" value="Unassembled WGS sequence"/>
</dbReference>
<protein>
    <recommendedName>
        <fullName evidence="5">DUF3221 domain-containing protein</fullName>
    </recommendedName>
</protein>
<evidence type="ECO:0000313" key="4">
    <source>
        <dbReference type="Proteomes" id="UP000198940"/>
    </source>
</evidence>
<dbReference type="EMBL" id="FRAT01000004">
    <property type="protein sequence ID" value="SHK73886.1"/>
    <property type="molecule type" value="Genomic_DNA"/>
</dbReference>
<sequence length="94" mass="10515">MYRRILGLLLFWVISCNSPIDAPIFSITKIEQGKDGKTLFLEDAKGTVYTTVISIPNGNYVDVEVGDRVQLEINEILEDMDPIIIVSKSVTVLE</sequence>
<dbReference type="OrthoDB" id="1453187at2"/>